<feature type="domain" description="EamA" evidence="6">
    <location>
        <begin position="7"/>
        <end position="131"/>
    </location>
</feature>
<feature type="transmembrane region" description="Helical" evidence="5">
    <location>
        <begin position="236"/>
        <end position="255"/>
    </location>
</feature>
<dbReference type="Pfam" id="PF00892">
    <property type="entry name" value="EamA"/>
    <property type="match status" value="2"/>
</dbReference>
<feature type="transmembrane region" description="Helical" evidence="5">
    <location>
        <begin position="167"/>
        <end position="190"/>
    </location>
</feature>
<evidence type="ECO:0000313" key="7">
    <source>
        <dbReference type="EMBL" id="MCF2870511.1"/>
    </source>
</evidence>
<name>A0ABS9CWH8_9RHOB</name>
<gene>
    <name evidence="7" type="ORF">L0664_05480</name>
</gene>
<dbReference type="SUPFAM" id="SSF103481">
    <property type="entry name" value="Multidrug resistance efflux transporter EmrE"/>
    <property type="match status" value="2"/>
</dbReference>
<evidence type="ECO:0000313" key="8">
    <source>
        <dbReference type="Proteomes" id="UP001200557"/>
    </source>
</evidence>
<feature type="transmembrane region" description="Helical" evidence="5">
    <location>
        <begin position="202"/>
        <end position="224"/>
    </location>
</feature>
<protein>
    <submittedName>
        <fullName evidence="7">EamA family transporter</fullName>
    </submittedName>
</protein>
<evidence type="ECO:0000259" key="6">
    <source>
        <dbReference type="Pfam" id="PF00892"/>
    </source>
</evidence>
<keyword evidence="8" id="KW-1185">Reference proteome</keyword>
<evidence type="ECO:0000256" key="4">
    <source>
        <dbReference type="ARBA" id="ARBA00023136"/>
    </source>
</evidence>
<evidence type="ECO:0000256" key="2">
    <source>
        <dbReference type="ARBA" id="ARBA00022692"/>
    </source>
</evidence>
<dbReference type="InterPro" id="IPR037185">
    <property type="entry name" value="EmrE-like"/>
</dbReference>
<dbReference type="PANTHER" id="PTHR32322:SF9">
    <property type="entry name" value="AMINO-ACID METABOLITE EFFLUX PUMP-RELATED"/>
    <property type="match status" value="1"/>
</dbReference>
<accession>A0ABS9CWH8</accession>
<dbReference type="Proteomes" id="UP001200557">
    <property type="component" value="Unassembled WGS sequence"/>
</dbReference>
<organism evidence="7 8">
    <name type="scientific">Octadecabacter dasysiphoniae</name>
    <dbReference type="NCBI Taxonomy" id="2909341"/>
    <lineage>
        <taxon>Bacteria</taxon>
        <taxon>Pseudomonadati</taxon>
        <taxon>Pseudomonadota</taxon>
        <taxon>Alphaproteobacteria</taxon>
        <taxon>Rhodobacterales</taxon>
        <taxon>Roseobacteraceae</taxon>
        <taxon>Octadecabacter</taxon>
    </lineage>
</organism>
<dbReference type="InterPro" id="IPR050638">
    <property type="entry name" value="AA-Vitamin_Transporters"/>
</dbReference>
<feature type="transmembrane region" description="Helical" evidence="5">
    <location>
        <begin position="141"/>
        <end position="160"/>
    </location>
</feature>
<reference evidence="7 8" key="1">
    <citation type="submission" date="2022-01" db="EMBL/GenBank/DDBJ databases">
        <title>Octadecabacter sp. nov., isolated from a marine alga.</title>
        <authorList>
            <person name="Jin M.S."/>
            <person name="Kim H.M."/>
            <person name="Han D.M."/>
            <person name="Jung J.J."/>
            <person name="Jeon C.O."/>
        </authorList>
    </citation>
    <scope>NUCLEOTIDE SEQUENCE [LARGE SCALE GENOMIC DNA]</scope>
    <source>
        <strain evidence="7 8">G9-8</strain>
    </source>
</reference>
<comment type="caution">
    <text evidence="7">The sequence shown here is derived from an EMBL/GenBank/DDBJ whole genome shotgun (WGS) entry which is preliminary data.</text>
</comment>
<evidence type="ECO:0000256" key="5">
    <source>
        <dbReference type="SAM" id="Phobius"/>
    </source>
</evidence>
<feature type="domain" description="EamA" evidence="6">
    <location>
        <begin position="141"/>
        <end position="278"/>
    </location>
</feature>
<feature type="transmembrane region" description="Helical" evidence="5">
    <location>
        <begin position="261"/>
        <end position="281"/>
    </location>
</feature>
<feature type="transmembrane region" description="Helical" evidence="5">
    <location>
        <begin position="117"/>
        <end position="135"/>
    </location>
</feature>
<feature type="transmembrane region" description="Helical" evidence="5">
    <location>
        <begin position="7"/>
        <end position="27"/>
    </location>
</feature>
<keyword evidence="4 5" id="KW-0472">Membrane</keyword>
<evidence type="ECO:0000256" key="1">
    <source>
        <dbReference type="ARBA" id="ARBA00004141"/>
    </source>
</evidence>
<feature type="transmembrane region" description="Helical" evidence="5">
    <location>
        <begin position="58"/>
        <end position="80"/>
    </location>
</feature>
<feature type="transmembrane region" description="Helical" evidence="5">
    <location>
        <begin position="33"/>
        <end position="51"/>
    </location>
</feature>
<keyword evidence="2 5" id="KW-0812">Transmembrane</keyword>
<dbReference type="PANTHER" id="PTHR32322">
    <property type="entry name" value="INNER MEMBRANE TRANSPORTER"/>
    <property type="match status" value="1"/>
</dbReference>
<dbReference type="RefSeq" id="WP_235224612.1">
    <property type="nucleotide sequence ID" value="NZ_JAKGAQ010000001.1"/>
</dbReference>
<evidence type="ECO:0000256" key="3">
    <source>
        <dbReference type="ARBA" id="ARBA00022989"/>
    </source>
</evidence>
<proteinExistence type="predicted"/>
<dbReference type="InterPro" id="IPR000620">
    <property type="entry name" value="EamA_dom"/>
</dbReference>
<feature type="transmembrane region" description="Helical" evidence="5">
    <location>
        <begin position="86"/>
        <end position="108"/>
    </location>
</feature>
<keyword evidence="3 5" id="KW-1133">Transmembrane helix</keyword>
<sequence length="286" mass="30633">MTPRDTLLIILTTLIWGFNFVVIKWGVADVSAPMMTALRFALVAIPLVFFVKKPNVPLPAVAAYGLLFGCGIWGVVNFAISVGTPAGQASLLLQSSAFMTAIAGVVFFSETMSAQKTVGILFAFMGFLLISSGALTTNSLLGVGLVFVAGLAWTVCNVIVRYYKPDNILSFIVWSSLFVPLPILGYLALFTSDLTGILDISGWRGITSIVFQAVVTTIFGYGIWTKMITKYGLSAVAPYSLIVPISGLIFASLFFGESLTLIEVLGSILVLLGLAFMSNLMQKKPI</sequence>
<dbReference type="EMBL" id="JAKGAQ010000001">
    <property type="protein sequence ID" value="MCF2870511.1"/>
    <property type="molecule type" value="Genomic_DNA"/>
</dbReference>
<comment type="subcellular location">
    <subcellularLocation>
        <location evidence="1">Membrane</location>
        <topology evidence="1">Multi-pass membrane protein</topology>
    </subcellularLocation>
</comment>